<dbReference type="PANTHER" id="PTHR30502:SF0">
    <property type="entry name" value="PHOSPHOENOLPYRUVATE CARBOXYLASE FAMILY PROTEIN"/>
    <property type="match status" value="1"/>
</dbReference>
<organism evidence="5">
    <name type="scientific">marine metagenome</name>
    <dbReference type="NCBI Taxonomy" id="408172"/>
    <lineage>
        <taxon>unclassified sequences</taxon>
        <taxon>metagenomes</taxon>
        <taxon>ecological metagenomes</taxon>
    </lineage>
</organism>
<gene>
    <name evidence="5" type="ORF">METZ01_LOCUS16374</name>
</gene>
<dbReference type="InterPro" id="IPR040442">
    <property type="entry name" value="Pyrv_kinase-like_dom_sf"/>
</dbReference>
<protein>
    <recommendedName>
        <fullName evidence="4">HpcH/HpaI aldolase/citrate lyase domain-containing protein</fullName>
    </recommendedName>
</protein>
<evidence type="ECO:0000256" key="1">
    <source>
        <dbReference type="ARBA" id="ARBA00005568"/>
    </source>
</evidence>
<dbReference type="GO" id="GO:0016832">
    <property type="term" value="F:aldehyde-lyase activity"/>
    <property type="evidence" value="ECO:0007669"/>
    <property type="project" value="TreeGrafter"/>
</dbReference>
<dbReference type="Pfam" id="PF03328">
    <property type="entry name" value="HpcH_HpaI"/>
    <property type="match status" value="1"/>
</dbReference>
<comment type="similarity">
    <text evidence="1">Belongs to the HpcH/HpaI aldolase family.</text>
</comment>
<accession>A0A381P9C1</accession>
<sequence>MALRSSIIRGAVLAVVVCLLAVPRAGAQSGRMYNTAKQKLLNGEQVVGGTVSTSDPNIYCAMAHAGFDFLWIEMQHSPLTYSEVARMIWACKDAPAIPVIRVPDATEGDIQKATDIGALGIIVPMVATVEEAEAAVRYAKYPPEGRRSRGGGQYGALWGQDYRETANDNILLIVMIESPDGIEIADQIASVPGIDVVFAASGDIGSFTGYTQDDPQYQVLIDKIRNDTLGAGKKLGGPFGWRDREGFSFFQASGEAGLIRAGAGALLQR</sequence>
<evidence type="ECO:0000313" key="5">
    <source>
        <dbReference type="EMBL" id="SUZ63520.1"/>
    </source>
</evidence>
<name>A0A381P9C1_9ZZZZ</name>
<dbReference type="Gene3D" id="3.20.20.60">
    <property type="entry name" value="Phosphoenolpyruvate-binding domains"/>
    <property type="match status" value="1"/>
</dbReference>
<dbReference type="AlphaFoldDB" id="A0A381P9C1"/>
<evidence type="ECO:0000259" key="4">
    <source>
        <dbReference type="Pfam" id="PF03328"/>
    </source>
</evidence>
<dbReference type="EMBL" id="UINC01000917">
    <property type="protein sequence ID" value="SUZ63520.1"/>
    <property type="molecule type" value="Genomic_DNA"/>
</dbReference>
<dbReference type="InterPro" id="IPR005000">
    <property type="entry name" value="Aldolase/citrate-lyase_domain"/>
</dbReference>
<keyword evidence="3" id="KW-0456">Lyase</keyword>
<dbReference type="GO" id="GO:0046872">
    <property type="term" value="F:metal ion binding"/>
    <property type="evidence" value="ECO:0007669"/>
    <property type="project" value="UniProtKB-KW"/>
</dbReference>
<feature type="domain" description="HpcH/HpaI aldolase/citrate lyase" evidence="4">
    <location>
        <begin position="53"/>
        <end position="236"/>
    </location>
</feature>
<proteinExistence type="inferred from homology"/>
<dbReference type="GO" id="GO:0005737">
    <property type="term" value="C:cytoplasm"/>
    <property type="evidence" value="ECO:0007669"/>
    <property type="project" value="TreeGrafter"/>
</dbReference>
<dbReference type="InterPro" id="IPR050251">
    <property type="entry name" value="HpcH-HpaI_aldolase"/>
</dbReference>
<evidence type="ECO:0000256" key="2">
    <source>
        <dbReference type="ARBA" id="ARBA00022723"/>
    </source>
</evidence>
<reference evidence="5" key="1">
    <citation type="submission" date="2018-05" db="EMBL/GenBank/DDBJ databases">
        <authorList>
            <person name="Lanie J.A."/>
            <person name="Ng W.-L."/>
            <person name="Kazmierczak K.M."/>
            <person name="Andrzejewski T.M."/>
            <person name="Davidsen T.M."/>
            <person name="Wayne K.J."/>
            <person name="Tettelin H."/>
            <person name="Glass J.I."/>
            <person name="Rusch D."/>
            <person name="Podicherti R."/>
            <person name="Tsui H.-C.T."/>
            <person name="Winkler M.E."/>
        </authorList>
    </citation>
    <scope>NUCLEOTIDE SEQUENCE</scope>
</reference>
<dbReference type="PANTHER" id="PTHR30502">
    <property type="entry name" value="2-KETO-3-DEOXY-L-RHAMNONATE ALDOLASE"/>
    <property type="match status" value="1"/>
</dbReference>
<evidence type="ECO:0000256" key="3">
    <source>
        <dbReference type="ARBA" id="ARBA00023239"/>
    </source>
</evidence>
<keyword evidence="2" id="KW-0479">Metal-binding</keyword>
<dbReference type="InterPro" id="IPR015813">
    <property type="entry name" value="Pyrv/PenolPyrv_kinase-like_dom"/>
</dbReference>
<dbReference type="SUPFAM" id="SSF51621">
    <property type="entry name" value="Phosphoenolpyruvate/pyruvate domain"/>
    <property type="match status" value="1"/>
</dbReference>